<evidence type="ECO:0000313" key="2">
    <source>
        <dbReference type="Proteomes" id="UP000265719"/>
    </source>
</evidence>
<protein>
    <submittedName>
        <fullName evidence="1">Bifunctional DNA primase/polymerase</fullName>
    </submittedName>
</protein>
<dbReference type="OrthoDB" id="3397040at2"/>
<proteinExistence type="predicted"/>
<dbReference type="Proteomes" id="UP000265719">
    <property type="component" value="Chromosome"/>
</dbReference>
<accession>A0A399G6I3</accession>
<reference evidence="1" key="1">
    <citation type="submission" date="2020-10" db="EMBL/GenBank/DDBJ databases">
        <title>De novo genome project of the cellulose decomposer Thermobifida halotolerans type strain.</title>
        <authorList>
            <person name="Nagy I."/>
            <person name="Horvath B."/>
            <person name="Kukolya J."/>
            <person name="Nagy I."/>
            <person name="Orsini M."/>
        </authorList>
    </citation>
    <scope>NUCLEOTIDE SEQUENCE</scope>
    <source>
        <strain evidence="1">DSM 44931</strain>
    </source>
</reference>
<dbReference type="InterPro" id="IPR015330">
    <property type="entry name" value="DNA_primase/pol_bifunc_N"/>
</dbReference>
<keyword evidence="2" id="KW-1185">Reference proteome</keyword>
<sequence>MVGVLGGRRRRRRQKPAAMVDAALEYAALGWPVCRGAHPDREGPRACTCDRLGCPAPGVHPTSAAWAMEAGTDPDAIRRWWSSAPEANIILPTGRVFDVFDVPAGAGVMAMAQMDRAGLHPGPVAALDAQRYLFFVATRSPVDEEEWWSCRLDCFPETVEDTAGLRWHCRDSYVPAPPSLLPSGRTVDWIRSPFTTEGPVQLPDPIAVLSILVDVCGTPSGS</sequence>
<dbReference type="Pfam" id="PF09250">
    <property type="entry name" value="Prim-Pol"/>
    <property type="match status" value="1"/>
</dbReference>
<gene>
    <name evidence="1" type="ORF">NI17_016710</name>
</gene>
<dbReference type="KEGG" id="thao:NI17_016710"/>
<dbReference type="EMBL" id="CP063196">
    <property type="protein sequence ID" value="UOE18454.1"/>
    <property type="molecule type" value="Genomic_DNA"/>
</dbReference>
<organism evidence="1 2">
    <name type="scientific">Thermobifida halotolerans</name>
    <dbReference type="NCBI Taxonomy" id="483545"/>
    <lineage>
        <taxon>Bacteria</taxon>
        <taxon>Bacillati</taxon>
        <taxon>Actinomycetota</taxon>
        <taxon>Actinomycetes</taxon>
        <taxon>Streptosporangiales</taxon>
        <taxon>Nocardiopsidaceae</taxon>
        <taxon>Thermobifida</taxon>
    </lineage>
</organism>
<dbReference type="SMART" id="SM00943">
    <property type="entry name" value="Prim-Pol"/>
    <property type="match status" value="1"/>
</dbReference>
<dbReference type="AlphaFoldDB" id="A0A399G6I3"/>
<dbReference type="RefSeq" id="WP_068688166.1">
    <property type="nucleotide sequence ID" value="NZ_CP063196.1"/>
</dbReference>
<name>A0A399G6I3_9ACTN</name>
<evidence type="ECO:0000313" key="1">
    <source>
        <dbReference type="EMBL" id="UOE18454.1"/>
    </source>
</evidence>